<evidence type="ECO:0000256" key="2">
    <source>
        <dbReference type="SAM" id="MobiDB-lite"/>
    </source>
</evidence>
<organism evidence="5 6">
    <name type="scientific">Prorocentrum cordatum</name>
    <dbReference type="NCBI Taxonomy" id="2364126"/>
    <lineage>
        <taxon>Eukaryota</taxon>
        <taxon>Sar</taxon>
        <taxon>Alveolata</taxon>
        <taxon>Dinophyceae</taxon>
        <taxon>Prorocentrales</taxon>
        <taxon>Prorocentraceae</taxon>
        <taxon>Prorocentrum</taxon>
    </lineage>
</organism>
<protein>
    <recommendedName>
        <fullName evidence="4">RING-type domain-containing protein</fullName>
    </recommendedName>
</protein>
<feature type="region of interest" description="Disordered" evidence="2">
    <location>
        <begin position="447"/>
        <end position="466"/>
    </location>
</feature>
<dbReference type="InterPro" id="IPR001841">
    <property type="entry name" value="Znf_RING"/>
</dbReference>
<feature type="non-terminal residue" evidence="5">
    <location>
        <position position="1"/>
    </location>
</feature>
<evidence type="ECO:0000313" key="6">
    <source>
        <dbReference type="Proteomes" id="UP001189429"/>
    </source>
</evidence>
<proteinExistence type="predicted"/>
<comment type="caution">
    <text evidence="5">The sequence shown here is derived from an EMBL/GenBank/DDBJ whole genome shotgun (WGS) entry which is preliminary data.</text>
</comment>
<dbReference type="EMBL" id="CAUYUJ010002032">
    <property type="protein sequence ID" value="CAK0798850.1"/>
    <property type="molecule type" value="Genomic_DNA"/>
</dbReference>
<feature type="domain" description="RING-type" evidence="4">
    <location>
        <begin position="348"/>
        <end position="391"/>
    </location>
</feature>
<feature type="compositionally biased region" description="Basic and acidic residues" evidence="2">
    <location>
        <begin position="448"/>
        <end position="466"/>
    </location>
</feature>
<feature type="region of interest" description="Disordered" evidence="2">
    <location>
        <begin position="50"/>
        <end position="82"/>
    </location>
</feature>
<dbReference type="InterPro" id="IPR013083">
    <property type="entry name" value="Znf_RING/FYVE/PHD"/>
</dbReference>
<feature type="signal peptide" evidence="3">
    <location>
        <begin position="1"/>
        <end position="21"/>
    </location>
</feature>
<keyword evidence="3" id="KW-0732">Signal</keyword>
<dbReference type="Gene3D" id="3.30.40.10">
    <property type="entry name" value="Zinc/RING finger domain, C3HC4 (zinc finger)"/>
    <property type="match status" value="1"/>
</dbReference>
<keyword evidence="1" id="KW-0862">Zinc</keyword>
<feature type="compositionally biased region" description="Low complexity" evidence="2">
    <location>
        <begin position="66"/>
        <end position="76"/>
    </location>
</feature>
<reference evidence="5" key="1">
    <citation type="submission" date="2023-10" db="EMBL/GenBank/DDBJ databases">
        <authorList>
            <person name="Chen Y."/>
            <person name="Shah S."/>
            <person name="Dougan E. K."/>
            <person name="Thang M."/>
            <person name="Chan C."/>
        </authorList>
    </citation>
    <scope>NUCLEOTIDE SEQUENCE [LARGE SCALE GENOMIC DNA]</scope>
</reference>
<evidence type="ECO:0000313" key="5">
    <source>
        <dbReference type="EMBL" id="CAK0798850.1"/>
    </source>
</evidence>
<gene>
    <name evidence="5" type="ORF">PCOR1329_LOCUS7496</name>
</gene>
<keyword evidence="1" id="KW-0863">Zinc-finger</keyword>
<dbReference type="PROSITE" id="PS50089">
    <property type="entry name" value="ZF_RING_2"/>
    <property type="match status" value="1"/>
</dbReference>
<accession>A0ABN9PZR6</accession>
<feature type="chain" id="PRO_5046060824" description="RING-type domain-containing protein" evidence="3">
    <location>
        <begin position="22"/>
        <end position="466"/>
    </location>
</feature>
<dbReference type="Proteomes" id="UP001189429">
    <property type="component" value="Unassembled WGS sequence"/>
</dbReference>
<dbReference type="SUPFAM" id="SSF57850">
    <property type="entry name" value="RING/U-box"/>
    <property type="match status" value="1"/>
</dbReference>
<name>A0ABN9PZR6_9DINO</name>
<keyword evidence="1" id="KW-0479">Metal-binding</keyword>
<evidence type="ECO:0000259" key="4">
    <source>
        <dbReference type="PROSITE" id="PS50089"/>
    </source>
</evidence>
<keyword evidence="6" id="KW-1185">Reference proteome</keyword>
<sequence length="466" mass="48557">VCVCVWVVFVCVACACVRVRACVCASVCVCVCVRVCGCDAPFWQDLPRAAQSPTHPPCVPRCSQKGSGRPAKAAGPARRRRGPRMEAIGRVLSEWDALCRGLAAGGGARAVLPAPCADQVLGLAAARAQASPAPREARLDALALARGAHGGREPPPLLRMLRADGRQPVHFLRFWQAMEELARRLGSGAGRAPPQEPLAEEASGLRDAVLRRAESPGGLTKGWLGAEVAAERQGSADEAAWAVLARAAEEVHGGRKAPVPLEVASALVMTWLREVVEDYCGGDRAAKIRAVRDVAGCGIRDACLHLGCRGWDLEGALVSVLGPCHCAGALGRGWSSQGAKLRRSEVECPICAEEYGPRAKAAVTPCCFQVLCAGCHGRLTRLGDFQCPFCRTHACHPDRGAASRRGPLGRGPLGGLLAAAGSAAHVAGQAVGVAGVLLEGLSSALRDAAAEGSERERGPLRREPGG</sequence>
<evidence type="ECO:0000256" key="3">
    <source>
        <dbReference type="SAM" id="SignalP"/>
    </source>
</evidence>
<evidence type="ECO:0000256" key="1">
    <source>
        <dbReference type="PROSITE-ProRule" id="PRU00175"/>
    </source>
</evidence>